<dbReference type="InterPro" id="IPR003595">
    <property type="entry name" value="Tyr_Pase_cat"/>
</dbReference>
<dbReference type="GO" id="GO:0034451">
    <property type="term" value="C:centriolar satellite"/>
    <property type="evidence" value="ECO:0007669"/>
    <property type="project" value="Ensembl"/>
</dbReference>
<dbReference type="EMBL" id="AGTP01100080">
    <property type="status" value="NOT_ANNOTATED_CDS"/>
    <property type="molecule type" value="Genomic_DNA"/>
</dbReference>
<evidence type="ECO:0000313" key="4">
    <source>
        <dbReference type="Ensembl" id="ENSSTOP00000027113.1"/>
    </source>
</evidence>
<dbReference type="PROSITE" id="PS50055">
    <property type="entry name" value="TYR_PHOSPHATASE_PTP"/>
    <property type="match status" value="1"/>
</dbReference>
<dbReference type="InterPro" id="IPR000242">
    <property type="entry name" value="PTP_cat"/>
</dbReference>
<dbReference type="EMBL" id="AGTP01100081">
    <property type="status" value="NOT_ANNOTATED_CDS"/>
    <property type="molecule type" value="Genomic_DNA"/>
</dbReference>
<dbReference type="GO" id="GO:0005737">
    <property type="term" value="C:cytoplasm"/>
    <property type="evidence" value="ECO:0007669"/>
    <property type="project" value="TreeGrafter"/>
</dbReference>
<dbReference type="GO" id="GO:0001946">
    <property type="term" value="P:lymphangiogenesis"/>
    <property type="evidence" value="ECO:0007669"/>
    <property type="project" value="TreeGrafter"/>
</dbReference>
<dbReference type="InterPro" id="IPR000387">
    <property type="entry name" value="Tyr_Pase_dom"/>
</dbReference>
<feature type="domain" description="Tyrosine-protein phosphatase" evidence="2">
    <location>
        <begin position="94"/>
        <end position="349"/>
    </location>
</feature>
<dbReference type="Pfam" id="PF00102">
    <property type="entry name" value="Y_phosphatase"/>
    <property type="match status" value="1"/>
</dbReference>
<dbReference type="PANTHER" id="PTHR45706">
    <property type="entry name" value="TYROSINE-PROTEIN PHOSPHATASE"/>
    <property type="match status" value="1"/>
</dbReference>
<accession>A0A287D0L5</accession>
<dbReference type="EMBL" id="AGTP01100075">
    <property type="status" value="NOT_ANNOTATED_CDS"/>
    <property type="molecule type" value="Genomic_DNA"/>
</dbReference>
<dbReference type="InterPro" id="IPR016130">
    <property type="entry name" value="Tyr_Pase_AS"/>
</dbReference>
<evidence type="ECO:0000259" key="2">
    <source>
        <dbReference type="PROSITE" id="PS50055"/>
    </source>
</evidence>
<dbReference type="SMART" id="SM00404">
    <property type="entry name" value="PTPc_motif"/>
    <property type="match status" value="1"/>
</dbReference>
<dbReference type="InParanoid" id="A0A287D0L5"/>
<dbReference type="AlphaFoldDB" id="A0A287D0L5"/>
<organism evidence="4 5">
    <name type="scientific">Ictidomys tridecemlineatus</name>
    <name type="common">Thirteen-lined ground squirrel</name>
    <name type="synonym">Spermophilus tridecemlineatus</name>
    <dbReference type="NCBI Taxonomy" id="43179"/>
    <lineage>
        <taxon>Eukaryota</taxon>
        <taxon>Metazoa</taxon>
        <taxon>Chordata</taxon>
        <taxon>Craniata</taxon>
        <taxon>Vertebrata</taxon>
        <taxon>Euteleostomi</taxon>
        <taxon>Mammalia</taxon>
        <taxon>Eutheria</taxon>
        <taxon>Euarchontoglires</taxon>
        <taxon>Glires</taxon>
        <taxon>Rodentia</taxon>
        <taxon>Sciuromorpha</taxon>
        <taxon>Sciuridae</taxon>
        <taxon>Xerinae</taxon>
        <taxon>Marmotini</taxon>
        <taxon>Ictidomys</taxon>
    </lineage>
</organism>
<dbReference type="GO" id="GO:0004725">
    <property type="term" value="F:protein tyrosine phosphatase activity"/>
    <property type="evidence" value="ECO:0007669"/>
    <property type="project" value="InterPro"/>
</dbReference>
<name>A0A287D0L5_ICTTR</name>
<feature type="region of interest" description="Disordered" evidence="1">
    <location>
        <begin position="1"/>
        <end position="20"/>
    </location>
</feature>
<dbReference type="PANTHER" id="PTHR45706:SF8">
    <property type="entry name" value="TYROSINE-PROTEIN PHOSPHATASE NON-RECEPTOR TYPE 20"/>
    <property type="match status" value="1"/>
</dbReference>
<reference evidence="4" key="3">
    <citation type="submission" date="2025-09" db="UniProtKB">
        <authorList>
            <consortium name="Ensembl"/>
        </authorList>
    </citation>
    <scope>IDENTIFICATION</scope>
</reference>
<dbReference type="EMBL" id="AGTP01100076">
    <property type="status" value="NOT_ANNOTATED_CDS"/>
    <property type="molecule type" value="Genomic_DNA"/>
</dbReference>
<dbReference type="EMBL" id="AGTP01100079">
    <property type="status" value="NOT_ANNOTATED_CDS"/>
    <property type="molecule type" value="Genomic_DNA"/>
</dbReference>
<dbReference type="EMBL" id="AGTP01100082">
    <property type="status" value="NOT_ANNOTATED_CDS"/>
    <property type="molecule type" value="Genomic_DNA"/>
</dbReference>
<protein>
    <submittedName>
        <fullName evidence="4">Protein tyrosine phosphatase non-receptor type 20</fullName>
    </submittedName>
</protein>
<dbReference type="SUPFAM" id="SSF52799">
    <property type="entry name" value="(Phosphotyrosine protein) phosphatases II"/>
    <property type="match status" value="1"/>
</dbReference>
<proteinExistence type="predicted"/>
<dbReference type="Proteomes" id="UP000005215">
    <property type="component" value="Unassembled WGS sequence"/>
</dbReference>
<reference evidence="5" key="1">
    <citation type="submission" date="2011-11" db="EMBL/GenBank/DDBJ databases">
        <title>The Draft Genome of Spermophilus tridecemlineatus.</title>
        <authorList>
            <consortium name="The Broad Institute Genome Assembly &amp; Analysis Group"/>
            <consortium name="Computational R&amp;D Group"/>
            <consortium name="and Sequencing Platform"/>
            <person name="Di Palma F."/>
            <person name="Alfoldi J."/>
            <person name="Johnson J."/>
            <person name="Berlin A."/>
            <person name="Gnerre S."/>
            <person name="Jaffe D."/>
            <person name="MacCallum I."/>
            <person name="Young S."/>
            <person name="Walker B.J."/>
            <person name="Lindblad-Toh K."/>
        </authorList>
    </citation>
    <scope>NUCLEOTIDE SEQUENCE [LARGE SCALE GENOMIC DNA]</scope>
</reference>
<evidence type="ECO:0000259" key="3">
    <source>
        <dbReference type="PROSITE" id="PS50056"/>
    </source>
</evidence>
<reference evidence="4" key="2">
    <citation type="submission" date="2025-08" db="UniProtKB">
        <authorList>
            <consortium name="Ensembl"/>
        </authorList>
    </citation>
    <scope>IDENTIFICATION</scope>
</reference>
<sequence length="357" mass="40897">SQGLISFSFNSEKVKPSKKFSLRSSAAENLFQEPSESESDHSVWNASAALKRDRWNSDDEESAGTSKTDSPEFAGMIQGLTELLSASPLLRLALNSQFSCLSLLSCWDYRHDLELKNLPGEFNYGNEPLNREKNRYRDILPYDSTRVPLGKSMDYINASYIRIVNHGEENFYIATQGPLPHTTNDFWQMVLENNSNVIAMITRDVEDGVMKCHNYWPISLKIKNCKHFSNFLGHRRQTQSLFLELLYHSVKHLQFTNWPDHGTPTSADDFIKYVRYVRKSHLTGPIVVHCSAGVGRTGVFICVDAVFCAIEKNFSFSFENIVTQMREQRSGMIQTKEQYQFCHVIVLEVLRKLLSLN</sequence>
<dbReference type="Gene3D" id="3.90.190.10">
    <property type="entry name" value="Protein tyrosine phosphatase superfamily"/>
    <property type="match status" value="1"/>
</dbReference>
<dbReference type="STRING" id="43179.ENSSTOP00000027113"/>
<dbReference type="PRINTS" id="PR00700">
    <property type="entry name" value="PRTYPHPHTASE"/>
</dbReference>
<dbReference type="Ensembl" id="ENSSTOT00000035583.1">
    <property type="protein sequence ID" value="ENSSTOP00000027113.1"/>
    <property type="gene ID" value="ENSSTOG00000034893.1"/>
</dbReference>
<dbReference type="PROSITE" id="PS00383">
    <property type="entry name" value="TYR_PHOSPHATASE_1"/>
    <property type="match status" value="1"/>
</dbReference>
<dbReference type="EMBL" id="AGTP01100077">
    <property type="status" value="NOT_ANNOTATED_CDS"/>
    <property type="molecule type" value="Genomic_DNA"/>
</dbReference>
<dbReference type="FunCoup" id="A0A287D0L5">
    <property type="interactions" value="80"/>
</dbReference>
<dbReference type="InterPro" id="IPR029021">
    <property type="entry name" value="Prot-tyrosine_phosphatase-like"/>
</dbReference>
<dbReference type="EMBL" id="AGTP01100078">
    <property type="status" value="NOT_ANNOTATED_CDS"/>
    <property type="molecule type" value="Genomic_DNA"/>
</dbReference>
<gene>
    <name evidence="4" type="primary">PTPN20</name>
</gene>
<evidence type="ECO:0000256" key="1">
    <source>
        <dbReference type="SAM" id="MobiDB-lite"/>
    </source>
</evidence>
<dbReference type="PROSITE" id="PS50056">
    <property type="entry name" value="TYR_PHOSPHATASE_2"/>
    <property type="match status" value="1"/>
</dbReference>
<feature type="compositionally biased region" description="Polar residues" evidence="1">
    <location>
        <begin position="1"/>
        <end position="11"/>
    </location>
</feature>
<feature type="domain" description="Tyrosine specific protein phosphatases" evidence="3">
    <location>
        <begin position="268"/>
        <end position="340"/>
    </location>
</feature>
<keyword evidence="5" id="KW-1185">Reference proteome</keyword>
<dbReference type="SMART" id="SM00194">
    <property type="entry name" value="PTPc"/>
    <property type="match status" value="1"/>
</dbReference>
<evidence type="ECO:0000313" key="5">
    <source>
        <dbReference type="Proteomes" id="UP000005215"/>
    </source>
</evidence>
<dbReference type="GeneTree" id="ENSGT00940000160066"/>